<proteinExistence type="predicted"/>
<dbReference type="RefSeq" id="WP_275233101.1">
    <property type="nucleotide sequence ID" value="NZ_JARDXE010000039.1"/>
</dbReference>
<dbReference type="Proteomes" id="UP001217325">
    <property type="component" value="Unassembled WGS sequence"/>
</dbReference>
<name>A0AAW6LTC9_RHOSG</name>
<feature type="transmembrane region" description="Helical" evidence="1">
    <location>
        <begin position="47"/>
        <end position="66"/>
    </location>
</feature>
<keyword evidence="1" id="KW-1133">Transmembrane helix</keyword>
<evidence type="ECO:0000313" key="2">
    <source>
        <dbReference type="EMBL" id="MDE8649949.1"/>
    </source>
</evidence>
<keyword evidence="1" id="KW-0472">Membrane</keyword>
<protein>
    <submittedName>
        <fullName evidence="2">Uncharacterized protein</fullName>
    </submittedName>
</protein>
<evidence type="ECO:0000256" key="1">
    <source>
        <dbReference type="SAM" id="Phobius"/>
    </source>
</evidence>
<accession>A0AAW6LTC9</accession>
<gene>
    <name evidence="2" type="ORF">PXH69_33840</name>
</gene>
<sequence length="88" mass="9121">MTKKQAPGPRYAGQGHAMQIEGTVAILIAVVVIGVALAVFGPQEPNGIVMLALGAISGAAGVVRLYRGTTFRSIEERVGPSLFEPDSD</sequence>
<dbReference type="EMBL" id="JARDXE010000039">
    <property type="protein sequence ID" value="MDE8649949.1"/>
    <property type="molecule type" value="Genomic_DNA"/>
</dbReference>
<evidence type="ECO:0000313" key="3">
    <source>
        <dbReference type="Proteomes" id="UP001217325"/>
    </source>
</evidence>
<reference evidence="2" key="1">
    <citation type="submission" date="2023-02" db="EMBL/GenBank/DDBJ databases">
        <title>A novel hydrolase synthesized by Rhodococcus erythropolis HQ is responsible for the detoxification of Zearalenone.</title>
        <authorList>
            <person name="Hu J."/>
            <person name="Xu J."/>
        </authorList>
    </citation>
    <scope>NUCLEOTIDE SEQUENCE</scope>
    <source>
        <strain evidence="2">HQ</strain>
    </source>
</reference>
<comment type="caution">
    <text evidence="2">The sequence shown here is derived from an EMBL/GenBank/DDBJ whole genome shotgun (WGS) entry which is preliminary data.</text>
</comment>
<organism evidence="2 3">
    <name type="scientific">Rhodococcus qingshengii</name>
    <dbReference type="NCBI Taxonomy" id="334542"/>
    <lineage>
        <taxon>Bacteria</taxon>
        <taxon>Bacillati</taxon>
        <taxon>Actinomycetota</taxon>
        <taxon>Actinomycetes</taxon>
        <taxon>Mycobacteriales</taxon>
        <taxon>Nocardiaceae</taxon>
        <taxon>Rhodococcus</taxon>
        <taxon>Rhodococcus erythropolis group</taxon>
    </lineage>
</organism>
<dbReference type="AlphaFoldDB" id="A0AAW6LTC9"/>
<keyword evidence="1" id="KW-0812">Transmembrane</keyword>
<feature type="transmembrane region" description="Helical" evidence="1">
    <location>
        <begin position="20"/>
        <end position="41"/>
    </location>
</feature>